<dbReference type="InterPro" id="IPR006143">
    <property type="entry name" value="RND_pump_MFP"/>
</dbReference>
<dbReference type="Gene3D" id="2.40.30.170">
    <property type="match status" value="1"/>
</dbReference>
<dbReference type="Pfam" id="PF25973">
    <property type="entry name" value="BSH_CzcB"/>
    <property type="match status" value="1"/>
</dbReference>
<dbReference type="Pfam" id="PF25975">
    <property type="entry name" value="CzcB_C"/>
    <property type="match status" value="1"/>
</dbReference>
<evidence type="ECO:0000256" key="3">
    <source>
        <dbReference type="SAM" id="MobiDB-lite"/>
    </source>
</evidence>
<evidence type="ECO:0008006" key="11">
    <source>
        <dbReference type="Google" id="ProtNLM"/>
    </source>
</evidence>
<reference evidence="9 10" key="1">
    <citation type="journal article" date="2016" name="C (Basel)">
        <title>Selective Growth of and Electricity Production by Marine Exoelectrogenic Bacteria in Self-Aggregated Hydrogel of Microbially Reduced Graphene Oxide.</title>
        <authorList>
            <person name="Yoshida N."/>
            <person name="Goto Y."/>
            <person name="Miyata Y."/>
        </authorList>
    </citation>
    <scope>NUCLEOTIDE SEQUENCE [LARGE SCALE GENOMIC DNA]</scope>
    <source>
        <strain evidence="9 10">NIT-T3</strain>
    </source>
</reference>
<dbReference type="EMBL" id="AP024355">
    <property type="protein sequence ID" value="BCR03686.1"/>
    <property type="molecule type" value="Genomic_DNA"/>
</dbReference>
<protein>
    <recommendedName>
        <fullName evidence="11">Efflux RND transporter periplasmic adaptor subunit</fullName>
    </recommendedName>
</protein>
<dbReference type="NCBIfam" id="TIGR01730">
    <property type="entry name" value="RND_mfp"/>
    <property type="match status" value="1"/>
</dbReference>
<evidence type="ECO:0000313" key="10">
    <source>
        <dbReference type="Proteomes" id="UP001319827"/>
    </source>
</evidence>
<dbReference type="Pfam" id="PF25893">
    <property type="entry name" value="HH_CzcB"/>
    <property type="match status" value="1"/>
</dbReference>
<feature type="domain" description="CzcB-like alpha-helical hairpin" evidence="5">
    <location>
        <begin position="172"/>
        <end position="231"/>
    </location>
</feature>
<evidence type="ECO:0000259" key="6">
    <source>
        <dbReference type="Pfam" id="PF25954"/>
    </source>
</evidence>
<evidence type="ECO:0000259" key="7">
    <source>
        <dbReference type="Pfam" id="PF25973"/>
    </source>
</evidence>
<evidence type="ECO:0000259" key="5">
    <source>
        <dbReference type="Pfam" id="PF25893"/>
    </source>
</evidence>
<evidence type="ECO:0000256" key="4">
    <source>
        <dbReference type="SAM" id="SignalP"/>
    </source>
</evidence>
<feature type="domain" description="CzcB-like barrel-sandwich hybrid" evidence="7">
    <location>
        <begin position="133"/>
        <end position="285"/>
    </location>
</feature>
<dbReference type="InterPro" id="IPR058792">
    <property type="entry name" value="Beta-barrel_RND_2"/>
</dbReference>
<gene>
    <name evidence="9" type="ORF">DESUT3_07550</name>
</gene>
<evidence type="ECO:0000256" key="2">
    <source>
        <dbReference type="ARBA" id="ARBA00022448"/>
    </source>
</evidence>
<proteinExistence type="inferred from homology"/>
<feature type="domain" description="CusB-like beta-barrel" evidence="6">
    <location>
        <begin position="288"/>
        <end position="362"/>
    </location>
</feature>
<feature type="domain" description="CzcB-like C-terminal circularly permuted SH3-like" evidence="8">
    <location>
        <begin position="370"/>
        <end position="430"/>
    </location>
</feature>
<dbReference type="SUPFAM" id="SSF111369">
    <property type="entry name" value="HlyD-like secretion proteins"/>
    <property type="match status" value="1"/>
</dbReference>
<feature type="chain" id="PRO_5046101765" description="Efflux RND transporter periplasmic adaptor subunit" evidence="4">
    <location>
        <begin position="29"/>
        <end position="444"/>
    </location>
</feature>
<dbReference type="InterPro" id="IPR058649">
    <property type="entry name" value="CzcB_C"/>
</dbReference>
<name>A0ABN6DWZ5_9BACT</name>
<organism evidence="9 10">
    <name type="scientific">Desulfuromonas versatilis</name>
    <dbReference type="NCBI Taxonomy" id="2802975"/>
    <lineage>
        <taxon>Bacteria</taxon>
        <taxon>Pseudomonadati</taxon>
        <taxon>Thermodesulfobacteriota</taxon>
        <taxon>Desulfuromonadia</taxon>
        <taxon>Desulfuromonadales</taxon>
        <taxon>Desulfuromonadaceae</taxon>
        <taxon>Desulfuromonas</taxon>
    </lineage>
</organism>
<dbReference type="Pfam" id="PF25954">
    <property type="entry name" value="Beta-barrel_RND_2"/>
    <property type="match status" value="1"/>
</dbReference>
<dbReference type="InterPro" id="IPR051909">
    <property type="entry name" value="MFP_Cation_Efflux"/>
</dbReference>
<dbReference type="Proteomes" id="UP001319827">
    <property type="component" value="Chromosome"/>
</dbReference>
<dbReference type="Gene3D" id="2.40.420.20">
    <property type="match status" value="1"/>
</dbReference>
<evidence type="ECO:0000259" key="8">
    <source>
        <dbReference type="Pfam" id="PF25975"/>
    </source>
</evidence>
<feature type="compositionally biased region" description="Basic and acidic residues" evidence="3">
    <location>
        <begin position="58"/>
        <end position="94"/>
    </location>
</feature>
<dbReference type="RefSeq" id="WP_221251148.1">
    <property type="nucleotide sequence ID" value="NZ_AP024355.1"/>
</dbReference>
<feature type="signal peptide" evidence="4">
    <location>
        <begin position="1"/>
        <end position="28"/>
    </location>
</feature>
<evidence type="ECO:0000256" key="1">
    <source>
        <dbReference type="ARBA" id="ARBA00009477"/>
    </source>
</evidence>
<keyword evidence="10" id="KW-1185">Reference proteome</keyword>
<evidence type="ECO:0000313" key="9">
    <source>
        <dbReference type="EMBL" id="BCR03686.1"/>
    </source>
</evidence>
<accession>A0ABN6DWZ5</accession>
<dbReference type="PANTHER" id="PTHR30097:SF4">
    <property type="entry name" value="SLR6042 PROTEIN"/>
    <property type="match status" value="1"/>
</dbReference>
<reference evidence="9 10" key="2">
    <citation type="journal article" date="2021" name="Int. J. Syst. Evol. Microbiol.">
        <title>Isolation and Polyphasic Characterization of Desulfuromonas versatilis sp. Nov., an Electrogenic Bacteria Capable of Versatile Metabolism Isolated from a Graphene Oxide-Reducing Enrichment Culture.</title>
        <authorList>
            <person name="Xie L."/>
            <person name="Yoshida N."/>
            <person name="Ishii S."/>
            <person name="Meng L."/>
        </authorList>
    </citation>
    <scope>NUCLEOTIDE SEQUENCE [LARGE SCALE GENOMIC DNA]</scope>
    <source>
        <strain evidence="9 10">NIT-T3</strain>
    </source>
</reference>
<comment type="similarity">
    <text evidence="1">Belongs to the membrane fusion protein (MFP) (TC 8.A.1) family.</text>
</comment>
<dbReference type="Gene3D" id="1.10.287.470">
    <property type="entry name" value="Helix hairpin bin"/>
    <property type="match status" value="1"/>
</dbReference>
<dbReference type="Gene3D" id="2.40.50.100">
    <property type="match status" value="1"/>
</dbReference>
<dbReference type="InterPro" id="IPR058648">
    <property type="entry name" value="HH_CzcB-like"/>
</dbReference>
<dbReference type="PANTHER" id="PTHR30097">
    <property type="entry name" value="CATION EFFLUX SYSTEM PROTEIN CUSB"/>
    <property type="match status" value="1"/>
</dbReference>
<dbReference type="InterPro" id="IPR058647">
    <property type="entry name" value="BSH_CzcB-like"/>
</dbReference>
<keyword evidence="4" id="KW-0732">Signal</keyword>
<keyword evidence="2" id="KW-0813">Transport</keyword>
<sequence length="444" mass="48413">MKTRALIVSTLFLGILAFAAAPWRPAAAAGEAPAAHDHDSHDKGEQLDDLFDEEESGDEHAGHEDHERHDDHADRDEHDEHDGHEGHDEHGEEVVKLSPAELKEFGIELARAAKGSLDQYAELPGEIVLNADRLAHVVPRVPGIVREVRKSLGDQVKAGEVMAVIDSRELAEAKAAFLAADERRKLAQARFEREERLWQKKVTSEQEYLDARQALAEARIERNSAEQQLHALGFSDAYLKELPGHADVTYTRYQIRAPFAGTIIEKHLTLGESVGADAEIFTIADLATVWVDINVYQKDLAQIHRGQNVLIEIGHGIPAVSGEIAWVGPLVGEATRTAKARVVLPNPEGTLRPGLFVTARVAVANSTAGIVVPKSALQTFEERTVIFVQTAKGFEPQPVQTGRQNAAQVEILAGLKPGQTYVSKGAFTLKAQLSKGAFGDGHNH</sequence>
<feature type="region of interest" description="Disordered" evidence="3">
    <location>
        <begin position="51"/>
        <end position="94"/>
    </location>
</feature>